<dbReference type="Gene3D" id="2.60.120.590">
    <property type="entry name" value="Alpha-ketoglutarate-dependent dioxygenase AlkB-like"/>
    <property type="match status" value="1"/>
</dbReference>
<sequence>MTKRRRPSYRYSNSSSRFPDLLPCLKTRLAWEQERLVLFGREVSVPRKVAFLGDHGLCYRYSGKDHYGQGWPDWLLDTKQEAERLSGQGFNSVLLNWYQDGDDYMGWHSDSEAALGPAPVVTMLSLGAERTFLFRLKGNHKVKHERLLANESWLMMAPSTQVLWQHSLPKRRKVKEERISLTFRLLLF</sequence>
<gene>
    <name evidence="2" type="ORF">V6242_05845</name>
</gene>
<dbReference type="InterPro" id="IPR005123">
    <property type="entry name" value="Oxoglu/Fe-dep_dioxygenase_dom"/>
</dbReference>
<evidence type="ECO:0000313" key="3">
    <source>
        <dbReference type="Proteomes" id="UP001379949"/>
    </source>
</evidence>
<comment type="caution">
    <text evidence="2">The sequence shown here is derived from an EMBL/GenBank/DDBJ whole genome shotgun (WGS) entry which is preliminary data.</text>
</comment>
<dbReference type="Proteomes" id="UP001379949">
    <property type="component" value="Unassembled WGS sequence"/>
</dbReference>
<dbReference type="InterPro" id="IPR027450">
    <property type="entry name" value="AlkB-like"/>
</dbReference>
<name>A0ABU9G4V7_9GAMM</name>
<feature type="domain" description="Fe2OG dioxygenase" evidence="1">
    <location>
        <begin position="89"/>
        <end position="187"/>
    </location>
</feature>
<dbReference type="PANTHER" id="PTHR31212">
    <property type="entry name" value="ALPHA-KETOGLUTARATE-DEPENDENT DIOXYGENASE ALKB HOMOLOG 3"/>
    <property type="match status" value="1"/>
</dbReference>
<dbReference type="SUPFAM" id="SSF51197">
    <property type="entry name" value="Clavaminate synthase-like"/>
    <property type="match status" value="1"/>
</dbReference>
<dbReference type="InterPro" id="IPR037151">
    <property type="entry name" value="AlkB-like_sf"/>
</dbReference>
<proteinExistence type="predicted"/>
<dbReference type="PROSITE" id="PS51471">
    <property type="entry name" value="FE2OG_OXY"/>
    <property type="match status" value="1"/>
</dbReference>
<reference evidence="2 3" key="1">
    <citation type="submission" date="2024-02" db="EMBL/GenBank/DDBJ databases">
        <title>Bacteria isolated from the canopy kelp, Nereocystis luetkeana.</title>
        <authorList>
            <person name="Pfister C.A."/>
            <person name="Younker I.T."/>
            <person name="Light S.H."/>
        </authorList>
    </citation>
    <scope>NUCLEOTIDE SEQUENCE [LARGE SCALE GENOMIC DNA]</scope>
    <source>
        <strain evidence="2 3">TI.4.07</strain>
    </source>
</reference>
<keyword evidence="2" id="KW-0223">Dioxygenase</keyword>
<dbReference type="PANTHER" id="PTHR31212:SF4">
    <property type="entry name" value="ALPHA-KETOGLUTARATE-DEPENDENT DIOXYGENASE ALKB HOMOLOG 3"/>
    <property type="match status" value="1"/>
</dbReference>
<protein>
    <submittedName>
        <fullName evidence="2">Alpha-ketoglutarate-dependent dioxygenase AlkB</fullName>
    </submittedName>
</protein>
<dbReference type="EMBL" id="JBAKAR010000003">
    <property type="protein sequence ID" value="MEL0612659.1"/>
    <property type="molecule type" value="Genomic_DNA"/>
</dbReference>
<evidence type="ECO:0000313" key="2">
    <source>
        <dbReference type="EMBL" id="MEL0612659.1"/>
    </source>
</evidence>
<dbReference type="InterPro" id="IPR032854">
    <property type="entry name" value="ALKBH3"/>
</dbReference>
<dbReference type="Pfam" id="PF13532">
    <property type="entry name" value="2OG-FeII_Oxy_2"/>
    <property type="match status" value="1"/>
</dbReference>
<organism evidence="2 3">
    <name type="scientific">Marinomonas arenicola</name>
    <dbReference type="NCBI Taxonomy" id="569601"/>
    <lineage>
        <taxon>Bacteria</taxon>
        <taxon>Pseudomonadati</taxon>
        <taxon>Pseudomonadota</taxon>
        <taxon>Gammaproteobacteria</taxon>
        <taxon>Oceanospirillales</taxon>
        <taxon>Oceanospirillaceae</taxon>
        <taxon>Marinomonas</taxon>
    </lineage>
</organism>
<keyword evidence="2" id="KW-0560">Oxidoreductase</keyword>
<dbReference type="RefSeq" id="WP_341566647.1">
    <property type="nucleotide sequence ID" value="NZ_JBAKAR010000003.1"/>
</dbReference>
<evidence type="ECO:0000259" key="1">
    <source>
        <dbReference type="PROSITE" id="PS51471"/>
    </source>
</evidence>
<dbReference type="GO" id="GO:0051213">
    <property type="term" value="F:dioxygenase activity"/>
    <property type="evidence" value="ECO:0007669"/>
    <property type="project" value="UniProtKB-KW"/>
</dbReference>
<keyword evidence="3" id="KW-1185">Reference proteome</keyword>
<accession>A0ABU9G4V7</accession>